<feature type="non-terminal residue" evidence="1">
    <location>
        <position position="1347"/>
    </location>
</feature>
<reference evidence="2" key="1">
    <citation type="submission" date="2015-09" db="EMBL/GenBank/DDBJ databases">
        <authorList>
            <consortium name="Pathogen Informatics"/>
        </authorList>
    </citation>
    <scope>NUCLEOTIDE SEQUENCE [LARGE SCALE GENOMIC DNA]</scope>
    <source>
        <strain evidence="2">Lake Konstanz</strain>
    </source>
</reference>
<organism evidence="1 2">
    <name type="scientific">Bodo saltans</name>
    <name type="common">Flagellated protozoan</name>
    <dbReference type="NCBI Taxonomy" id="75058"/>
    <lineage>
        <taxon>Eukaryota</taxon>
        <taxon>Discoba</taxon>
        <taxon>Euglenozoa</taxon>
        <taxon>Kinetoplastea</taxon>
        <taxon>Metakinetoplastina</taxon>
        <taxon>Eubodonida</taxon>
        <taxon>Bodonidae</taxon>
        <taxon>Bodo</taxon>
    </lineage>
</organism>
<keyword evidence="2" id="KW-1185">Reference proteome</keyword>
<evidence type="ECO:0000313" key="2">
    <source>
        <dbReference type="Proteomes" id="UP000051952"/>
    </source>
</evidence>
<dbReference type="VEuPathDB" id="TriTrypDB:BSAL_73280"/>
<evidence type="ECO:0000313" key="1">
    <source>
        <dbReference type="EMBL" id="CUG06645.1"/>
    </source>
</evidence>
<name>A0A0S4IX30_BODSA</name>
<dbReference type="EMBL" id="CYKH01000609">
    <property type="protein sequence ID" value="CUG06645.1"/>
    <property type="molecule type" value="Genomic_DNA"/>
</dbReference>
<accession>A0A0S4IX30</accession>
<proteinExistence type="predicted"/>
<dbReference type="Proteomes" id="UP000051952">
    <property type="component" value="Unassembled WGS sequence"/>
</dbReference>
<gene>
    <name evidence="1" type="ORF">BSAL_73280</name>
</gene>
<sequence length="1347" mass="137946">MVVDTQGSATFALASQPTLTNDVIVLALTNGNGITWSATSITLTGTSNTASTTFVAASVGTIALDTLVSVTSTSTEYANALSNSRTVVVRTLSSISWSVPSFVYVNLVNTSSITVSALPPSTTPLQLALSAVGVQFSPLAAITSTSSATQSFSLTGSIPATGITATLSIVSGGTFYSAPSTKTLDVRSLEIASIAGLPATMYLGQSVTVNITVTRSPPYAGTALTIAANSTVGTFSPATVSFAYGDTSLVRTVTFTATSSGTASFSLGVTGSAAPVYSSAPTAVTTVILPPQTVTLTPTCPCTICGFMLCSDNAGTFIYVESTLTVLVDIGTPLWTRTSDITIQLNYGNNSAVTYSQSLIVLAPNVNSATITLTGVNPQSVQLLTATVVVGAPSVIPGAPLALRILPKIPASLLFYPAVQLTVVGRTRAVPFTINSSTTSLAGIWTVLPQSTTEVSLSPSQMQFPANSLVTTSSLQITGLTPSALSMIFLPSGGCGMDTYHLSPSQFVFPVLAQRLVYIDTTVSTQYVLVGYTASITFRLQSQPTLQNDVITLSLQNSATITWASLTAQMTATNNSVTVSFNGAAAGIQSIASLVSVSSASTEYNNTLSNNFQVTVRTIGTVSWTLPTFVYVGLVNTTSAVTLSQAPPQPYPLTLTIAGTNLQFTQLSTFTSTSSTTQGFNVTGVIPSGTTTAVTVVASATLGTGSQFYATPATRSVEIRPLETVSLTGIPAQMYNGQTANATVQLSRVPQYPGTSLLVSLSSPAGTFSPSTFTVNYGDAASTKAVVFTASTTAASQSITISATGTAALIYRVVVPASVTVFAKERVSLVIAPAAVDSTSGFVYVQNSIELTVSLGTPAIYHQQSVSVQLSYGVASKVTFSANPVVFAAGVNSSTVTITGVAFNGVNNITASVITAADVFTRGSPAALRVLPLIPIAVQFNPATQLVVVNRTLTLTLVVSGNTTSLAGPVEVDFAFGPEITISTPIIFAQNSATTTATVTITALTNTSLESKNLTISLTGTGAPTYSLTQSSFNFVVLAQRYVQISAATDYMVVDTQGSATFALASQPTLTNDVIVLALTNGNGITWSATSITLTGTSNTANVAFTAASVGSIALGPLVSVTSTSTEYANALSNSLSVVVLNTGSISLAFPPFAYANVDSTFSVSLSTAPPPGRTVTVQCDSSAATLSPVTFTSSSSVNATAQFTPNTATPDAQVTCTLAGNGAPFFTVPQSASFIIRSPEIISVSLSTTQLYVNHSVVVTVSLTRDPQYAGTSLQVAASADLANSVTPANLVFQAGSGVVTAQFTFAFTDVGQATISLSATGSASSIYTPLSQTFAVTVFPLETVS</sequence>
<protein>
    <submittedName>
        <fullName evidence="1">Uncharacterized protein</fullName>
    </submittedName>
</protein>